<protein>
    <submittedName>
        <fullName evidence="7">Peptidoglycan-associated lipoprotein</fullName>
    </submittedName>
</protein>
<dbReference type="SUPFAM" id="SSF103088">
    <property type="entry name" value="OmpA-like"/>
    <property type="match status" value="1"/>
</dbReference>
<dbReference type="InterPro" id="IPR036737">
    <property type="entry name" value="OmpA-like_sf"/>
</dbReference>
<reference evidence="7" key="2">
    <citation type="submission" date="2021-08" db="EMBL/GenBank/DDBJ databases">
        <authorList>
            <person name="Tani A."/>
            <person name="Ola A."/>
            <person name="Ogura Y."/>
            <person name="Katsura K."/>
            <person name="Hayashi T."/>
        </authorList>
    </citation>
    <scope>NUCLEOTIDE SEQUENCE</scope>
    <source>
        <strain evidence="7">DSM 19015</strain>
    </source>
</reference>
<organism evidence="7 8">
    <name type="scientific">Methylobacterium iners</name>
    <dbReference type="NCBI Taxonomy" id="418707"/>
    <lineage>
        <taxon>Bacteria</taxon>
        <taxon>Pseudomonadati</taxon>
        <taxon>Pseudomonadota</taxon>
        <taxon>Alphaproteobacteria</taxon>
        <taxon>Hyphomicrobiales</taxon>
        <taxon>Methylobacteriaceae</taxon>
        <taxon>Methylobacterium</taxon>
    </lineage>
</organism>
<dbReference type="InterPro" id="IPR050330">
    <property type="entry name" value="Bact_OuterMem_StrucFunc"/>
</dbReference>
<dbReference type="PANTHER" id="PTHR30329:SF21">
    <property type="entry name" value="LIPOPROTEIN YIAD-RELATED"/>
    <property type="match status" value="1"/>
</dbReference>
<dbReference type="Proteomes" id="UP001055125">
    <property type="component" value="Unassembled WGS sequence"/>
</dbReference>
<evidence type="ECO:0000256" key="1">
    <source>
        <dbReference type="ARBA" id="ARBA00004442"/>
    </source>
</evidence>
<feature type="signal peptide" evidence="5">
    <location>
        <begin position="1"/>
        <end position="21"/>
    </location>
</feature>
<dbReference type="PRINTS" id="PR01021">
    <property type="entry name" value="OMPADOMAIN"/>
</dbReference>
<name>A0ABQ4RST6_9HYPH</name>
<sequence length="357" mass="39497">MWLRQCCLVLCLALCPAVAWADATIPTKDIPGAKDSPLLKRYDGSFIVSYDRVAYTDFRLPLSKLEVTPERDVSNNRAFRPKEQREVEGARTRLTYLLPSERSPLEVLRNYQDEVEAVGGRVLFSCKEEGCGGDHRRSSSGGGSDSSLLMYFVHERDLKDPAFSNGSCAMTTSITGQRFFSAQMPHPDGEAYLTVHTYQVVDTQYCKAFNGRTVAVVHFVEPKPRDRMMTTVKAEEMARIIGASGRIALYGILFDTNKTEVKPESNATLQEIAGLMRSDPKLAVIVVGHTDNQGAYEYNLDLSRRRAEAVIKVLAASHGIDPKRLKAAGAGMMAPTASNDAEDGRAKNRRVELVKLN</sequence>
<evidence type="ECO:0000259" key="6">
    <source>
        <dbReference type="PROSITE" id="PS51123"/>
    </source>
</evidence>
<keyword evidence="2 4" id="KW-0472">Membrane</keyword>
<dbReference type="Pfam" id="PF00691">
    <property type="entry name" value="OmpA"/>
    <property type="match status" value="1"/>
</dbReference>
<keyword evidence="5" id="KW-0732">Signal</keyword>
<evidence type="ECO:0000313" key="7">
    <source>
        <dbReference type="EMBL" id="GJD93247.1"/>
    </source>
</evidence>
<evidence type="ECO:0000313" key="8">
    <source>
        <dbReference type="Proteomes" id="UP001055125"/>
    </source>
</evidence>
<keyword evidence="8" id="KW-1185">Reference proteome</keyword>
<evidence type="ECO:0000256" key="2">
    <source>
        <dbReference type="ARBA" id="ARBA00023136"/>
    </source>
</evidence>
<evidence type="ECO:0000256" key="5">
    <source>
        <dbReference type="SAM" id="SignalP"/>
    </source>
</evidence>
<dbReference type="Gene3D" id="3.30.1330.60">
    <property type="entry name" value="OmpA-like domain"/>
    <property type="match status" value="1"/>
</dbReference>
<evidence type="ECO:0000256" key="3">
    <source>
        <dbReference type="ARBA" id="ARBA00023237"/>
    </source>
</evidence>
<dbReference type="CDD" id="cd07185">
    <property type="entry name" value="OmpA_C-like"/>
    <property type="match status" value="1"/>
</dbReference>
<reference evidence="7" key="1">
    <citation type="journal article" date="2021" name="Front. Microbiol.">
        <title>Comprehensive Comparative Genomics and Phenotyping of Methylobacterium Species.</title>
        <authorList>
            <person name="Alessa O."/>
            <person name="Ogura Y."/>
            <person name="Fujitani Y."/>
            <person name="Takami H."/>
            <person name="Hayashi T."/>
            <person name="Sahin N."/>
            <person name="Tani A."/>
        </authorList>
    </citation>
    <scope>NUCLEOTIDE SEQUENCE</scope>
    <source>
        <strain evidence="7">DSM 19015</strain>
    </source>
</reference>
<dbReference type="PROSITE" id="PS51123">
    <property type="entry name" value="OMPA_2"/>
    <property type="match status" value="1"/>
</dbReference>
<dbReference type="EMBL" id="BPQP01000006">
    <property type="protein sequence ID" value="GJD93247.1"/>
    <property type="molecule type" value="Genomic_DNA"/>
</dbReference>
<gene>
    <name evidence="7" type="primary">pal_1</name>
    <name evidence="7" type="ORF">OCOJLMKI_0438</name>
</gene>
<comment type="caution">
    <text evidence="7">The sequence shown here is derived from an EMBL/GenBank/DDBJ whole genome shotgun (WGS) entry which is preliminary data.</text>
</comment>
<keyword evidence="3" id="KW-0998">Cell outer membrane</keyword>
<dbReference type="RefSeq" id="WP_238242448.1">
    <property type="nucleotide sequence ID" value="NZ_BPQP01000006.1"/>
</dbReference>
<keyword evidence="7" id="KW-0449">Lipoprotein</keyword>
<accession>A0ABQ4RST6</accession>
<feature type="chain" id="PRO_5045276958" evidence="5">
    <location>
        <begin position="22"/>
        <end position="357"/>
    </location>
</feature>
<proteinExistence type="predicted"/>
<dbReference type="InterPro" id="IPR006664">
    <property type="entry name" value="OMP_bac"/>
</dbReference>
<comment type="subcellular location">
    <subcellularLocation>
        <location evidence="1">Cell outer membrane</location>
    </subcellularLocation>
</comment>
<feature type="domain" description="OmpA-like" evidence="6">
    <location>
        <begin position="241"/>
        <end position="357"/>
    </location>
</feature>
<dbReference type="InterPro" id="IPR006665">
    <property type="entry name" value="OmpA-like"/>
</dbReference>
<evidence type="ECO:0000256" key="4">
    <source>
        <dbReference type="PROSITE-ProRule" id="PRU00473"/>
    </source>
</evidence>
<dbReference type="PANTHER" id="PTHR30329">
    <property type="entry name" value="STATOR ELEMENT OF FLAGELLAR MOTOR COMPLEX"/>
    <property type="match status" value="1"/>
</dbReference>